<organism evidence="1 2">
    <name type="scientific">Candidatus Sungiibacteriota bacterium</name>
    <dbReference type="NCBI Taxonomy" id="2750080"/>
    <lineage>
        <taxon>Bacteria</taxon>
        <taxon>Candidatus Sungiibacteriota</taxon>
    </lineage>
</organism>
<sequence>MTATMPKLPSYSELVCKLSEDSRREFLIELGTEKLQRVIEYSVNQEHLPITLTMDTTQFVVVSMDDMERLIAELAAELAASRSVET</sequence>
<protein>
    <submittedName>
        <fullName evidence="1">Uncharacterized protein</fullName>
    </submittedName>
</protein>
<dbReference type="Proteomes" id="UP000709672">
    <property type="component" value="Unassembled WGS sequence"/>
</dbReference>
<accession>A0A932DSE0</accession>
<gene>
    <name evidence="1" type="ORF">HYV66_01800</name>
</gene>
<name>A0A932DSE0_9BACT</name>
<dbReference type="EMBL" id="JACPHQ010000021">
    <property type="protein sequence ID" value="MBI2465945.1"/>
    <property type="molecule type" value="Genomic_DNA"/>
</dbReference>
<proteinExistence type="predicted"/>
<evidence type="ECO:0000313" key="1">
    <source>
        <dbReference type="EMBL" id="MBI2465945.1"/>
    </source>
</evidence>
<reference evidence="1" key="1">
    <citation type="submission" date="2020-07" db="EMBL/GenBank/DDBJ databases">
        <title>Huge and variable diversity of episymbiotic CPR bacteria and DPANN archaea in groundwater ecosystems.</title>
        <authorList>
            <person name="He C.Y."/>
            <person name="Keren R."/>
            <person name="Whittaker M."/>
            <person name="Farag I.F."/>
            <person name="Doudna J."/>
            <person name="Cate J.H.D."/>
            <person name="Banfield J.F."/>
        </authorList>
    </citation>
    <scope>NUCLEOTIDE SEQUENCE</scope>
    <source>
        <strain evidence="1">NC_groundwater_418_Ag_B-0.1um_45_10</strain>
    </source>
</reference>
<evidence type="ECO:0000313" key="2">
    <source>
        <dbReference type="Proteomes" id="UP000709672"/>
    </source>
</evidence>
<comment type="caution">
    <text evidence="1">The sequence shown here is derived from an EMBL/GenBank/DDBJ whole genome shotgun (WGS) entry which is preliminary data.</text>
</comment>
<dbReference type="AlphaFoldDB" id="A0A932DSE0"/>